<evidence type="ECO:0000259" key="1">
    <source>
        <dbReference type="Pfam" id="PF20020"/>
    </source>
</evidence>
<dbReference type="InterPro" id="IPR045536">
    <property type="entry name" value="DUF6431"/>
</dbReference>
<sequence>MSDVKKASTALLSWEVTKPHTNNKPDRPMHRIVFAFPVLEQHLNAVDRTPQVYRPVACGHCGCSGVWCHGRYHRKADRSAAGDLNPVPVLRFRCRACSRTCSRLPLCIAPHRWYNWALQQQVLLLLFAGCSQRRASAIFALGRHTVRRWWQRLGECSLTFEFYLRSRFVELGRSVDIAEFWLRCLQRMPLCEAMAWLDGDGVCVP</sequence>
<name>A0ABM8T8S1_9BURK</name>
<evidence type="ECO:0000313" key="3">
    <source>
        <dbReference type="Proteomes" id="UP000674425"/>
    </source>
</evidence>
<organism evidence="2 3">
    <name type="scientific">Paraburkholderia aspalathi</name>
    <dbReference type="NCBI Taxonomy" id="1324617"/>
    <lineage>
        <taxon>Bacteria</taxon>
        <taxon>Pseudomonadati</taxon>
        <taxon>Pseudomonadota</taxon>
        <taxon>Betaproteobacteria</taxon>
        <taxon>Burkholderiales</taxon>
        <taxon>Burkholderiaceae</taxon>
        <taxon>Paraburkholderia</taxon>
    </lineage>
</organism>
<reference evidence="2 3" key="1">
    <citation type="submission" date="2021-02" db="EMBL/GenBank/DDBJ databases">
        <authorList>
            <person name="Vanwijnsberghe S."/>
        </authorList>
    </citation>
    <scope>NUCLEOTIDE SEQUENCE [LARGE SCALE GENOMIC DNA]</scope>
    <source>
        <strain evidence="2 3">R-69658</strain>
    </source>
</reference>
<comment type="caution">
    <text evidence="2">The sequence shown here is derived from an EMBL/GenBank/DDBJ whole genome shotgun (WGS) entry which is preliminary data.</text>
</comment>
<accession>A0ABM8T8S1</accession>
<gene>
    <name evidence="2" type="ORF">R69658_08093</name>
</gene>
<feature type="domain" description="DUF6431" evidence="1">
    <location>
        <begin position="58"/>
        <end position="149"/>
    </location>
</feature>
<proteinExistence type="predicted"/>
<keyword evidence="3" id="KW-1185">Reference proteome</keyword>
<dbReference type="Proteomes" id="UP000674425">
    <property type="component" value="Unassembled WGS sequence"/>
</dbReference>
<evidence type="ECO:0000313" key="2">
    <source>
        <dbReference type="EMBL" id="CAE6869975.1"/>
    </source>
</evidence>
<dbReference type="Pfam" id="PF20020">
    <property type="entry name" value="DUF6431"/>
    <property type="match status" value="1"/>
</dbReference>
<dbReference type="EMBL" id="CAJNAU010000251">
    <property type="protein sequence ID" value="CAE6869975.1"/>
    <property type="molecule type" value="Genomic_DNA"/>
</dbReference>
<protein>
    <recommendedName>
        <fullName evidence="1">DUF6431 domain-containing protein</fullName>
    </recommendedName>
</protein>